<gene>
    <name evidence="2" type="ORF">Salat_1402100</name>
</gene>
<protein>
    <recommendedName>
        <fullName evidence="4">Secreted protein</fullName>
    </recommendedName>
</protein>
<reference evidence="2" key="2">
    <citation type="journal article" date="2024" name="Plant">
        <title>Genomic evolution and insights into agronomic trait innovations of Sesamum species.</title>
        <authorList>
            <person name="Miao H."/>
            <person name="Wang L."/>
            <person name="Qu L."/>
            <person name="Liu H."/>
            <person name="Sun Y."/>
            <person name="Le M."/>
            <person name="Wang Q."/>
            <person name="Wei S."/>
            <person name="Zheng Y."/>
            <person name="Lin W."/>
            <person name="Duan Y."/>
            <person name="Cao H."/>
            <person name="Xiong S."/>
            <person name="Wang X."/>
            <person name="Wei L."/>
            <person name="Li C."/>
            <person name="Ma Q."/>
            <person name="Ju M."/>
            <person name="Zhao R."/>
            <person name="Li G."/>
            <person name="Mu C."/>
            <person name="Tian Q."/>
            <person name="Mei H."/>
            <person name="Zhang T."/>
            <person name="Gao T."/>
            <person name="Zhang H."/>
        </authorList>
    </citation>
    <scope>NUCLEOTIDE SEQUENCE</scope>
    <source>
        <strain evidence="2">3651</strain>
    </source>
</reference>
<dbReference type="Proteomes" id="UP001293254">
    <property type="component" value="Unassembled WGS sequence"/>
</dbReference>
<dbReference type="AlphaFoldDB" id="A0AAE2CLA4"/>
<sequence>MLHNLGVFKAFAGRFLSVLQAFLIGAQCRYACAQFCQGSSSGRLGLPFRRRSNLFPNGVQHTASCSAYSLFQLMSLEGLHGSSAFSDQFPLAARGDLFGLKVSPFPPESSCNCHARFSQVFLLAEVFPTTAATFQQAGGYLHVFQCAAVTIFHVFLADAVPKFG</sequence>
<evidence type="ECO:0000256" key="1">
    <source>
        <dbReference type="SAM" id="SignalP"/>
    </source>
</evidence>
<feature type="chain" id="PRO_5042142128" description="Secreted protein" evidence="1">
    <location>
        <begin position="34"/>
        <end position="164"/>
    </location>
</feature>
<keyword evidence="1" id="KW-0732">Signal</keyword>
<evidence type="ECO:0000313" key="3">
    <source>
        <dbReference type="Proteomes" id="UP001293254"/>
    </source>
</evidence>
<evidence type="ECO:0008006" key="4">
    <source>
        <dbReference type="Google" id="ProtNLM"/>
    </source>
</evidence>
<dbReference type="EMBL" id="JACGWO010000005">
    <property type="protein sequence ID" value="KAK4426336.1"/>
    <property type="molecule type" value="Genomic_DNA"/>
</dbReference>
<organism evidence="2 3">
    <name type="scientific">Sesamum alatum</name>
    <dbReference type="NCBI Taxonomy" id="300844"/>
    <lineage>
        <taxon>Eukaryota</taxon>
        <taxon>Viridiplantae</taxon>
        <taxon>Streptophyta</taxon>
        <taxon>Embryophyta</taxon>
        <taxon>Tracheophyta</taxon>
        <taxon>Spermatophyta</taxon>
        <taxon>Magnoliopsida</taxon>
        <taxon>eudicotyledons</taxon>
        <taxon>Gunneridae</taxon>
        <taxon>Pentapetalae</taxon>
        <taxon>asterids</taxon>
        <taxon>lamiids</taxon>
        <taxon>Lamiales</taxon>
        <taxon>Pedaliaceae</taxon>
        <taxon>Sesamum</taxon>
    </lineage>
</organism>
<keyword evidence="3" id="KW-1185">Reference proteome</keyword>
<feature type="signal peptide" evidence="1">
    <location>
        <begin position="1"/>
        <end position="33"/>
    </location>
</feature>
<reference evidence="2" key="1">
    <citation type="submission" date="2020-06" db="EMBL/GenBank/DDBJ databases">
        <authorList>
            <person name="Li T."/>
            <person name="Hu X."/>
            <person name="Zhang T."/>
            <person name="Song X."/>
            <person name="Zhang H."/>
            <person name="Dai N."/>
            <person name="Sheng W."/>
            <person name="Hou X."/>
            <person name="Wei L."/>
        </authorList>
    </citation>
    <scope>NUCLEOTIDE SEQUENCE</scope>
    <source>
        <strain evidence="2">3651</strain>
        <tissue evidence="2">Leaf</tissue>
    </source>
</reference>
<evidence type="ECO:0000313" key="2">
    <source>
        <dbReference type="EMBL" id="KAK4426336.1"/>
    </source>
</evidence>
<proteinExistence type="predicted"/>
<comment type="caution">
    <text evidence="2">The sequence shown here is derived from an EMBL/GenBank/DDBJ whole genome shotgun (WGS) entry which is preliminary data.</text>
</comment>
<accession>A0AAE2CLA4</accession>
<name>A0AAE2CLA4_9LAMI</name>